<keyword evidence="4" id="KW-1185">Reference proteome</keyword>
<dbReference type="InterPro" id="IPR003675">
    <property type="entry name" value="Rce1/LyrA-like_dom"/>
</dbReference>
<reference evidence="3" key="1">
    <citation type="journal article" date="2014" name="Int. J. Syst. Evol. Microbiol.">
        <title>Complete genome sequence of Corynebacterium casei LMG S-19264T (=DSM 44701T), isolated from a smear-ripened cheese.</title>
        <authorList>
            <consortium name="US DOE Joint Genome Institute (JGI-PGF)"/>
            <person name="Walter F."/>
            <person name="Albersmeier A."/>
            <person name="Kalinowski J."/>
            <person name="Ruckert C."/>
        </authorList>
    </citation>
    <scope>NUCLEOTIDE SEQUENCE</scope>
    <source>
        <strain evidence="3">KCTC 23077</strain>
    </source>
</reference>
<comment type="caution">
    <text evidence="3">The sequence shown here is derived from an EMBL/GenBank/DDBJ whole genome shotgun (WGS) entry which is preliminary data.</text>
</comment>
<gene>
    <name evidence="3" type="ORF">GCM10007067_25370</name>
</gene>
<protein>
    <recommendedName>
        <fullName evidence="2">CAAX prenyl protease 2/Lysostaphin resistance protein A-like domain-containing protein</fullName>
    </recommendedName>
</protein>
<keyword evidence="1" id="KW-0472">Membrane</keyword>
<feature type="transmembrane region" description="Helical" evidence="1">
    <location>
        <begin position="70"/>
        <end position="90"/>
    </location>
</feature>
<evidence type="ECO:0000313" key="3">
    <source>
        <dbReference type="EMBL" id="GHA86243.1"/>
    </source>
</evidence>
<evidence type="ECO:0000313" key="4">
    <source>
        <dbReference type="Proteomes" id="UP000646426"/>
    </source>
</evidence>
<proteinExistence type="predicted"/>
<feature type="domain" description="CAAX prenyl protease 2/Lysostaphin resistance protein A-like" evidence="2">
    <location>
        <begin position="104"/>
        <end position="198"/>
    </location>
</feature>
<dbReference type="Proteomes" id="UP000646426">
    <property type="component" value="Unassembled WGS sequence"/>
</dbReference>
<keyword evidence="1" id="KW-1133">Transmembrane helix</keyword>
<dbReference type="GO" id="GO:0080120">
    <property type="term" value="P:CAAX-box protein maturation"/>
    <property type="evidence" value="ECO:0007669"/>
    <property type="project" value="UniProtKB-ARBA"/>
</dbReference>
<dbReference type="PANTHER" id="PTHR39430">
    <property type="entry name" value="MEMBRANE-ASSOCIATED PROTEASE-RELATED"/>
    <property type="match status" value="1"/>
</dbReference>
<dbReference type="GO" id="GO:0004175">
    <property type="term" value="F:endopeptidase activity"/>
    <property type="evidence" value="ECO:0007669"/>
    <property type="project" value="UniProtKB-ARBA"/>
</dbReference>
<sequence>MDPGVPRSLPRKPAYCLVSRTLKQQAVDGLALSPLPFLFLPAVTGGCLRARREAIVDVGLHSTAGWMREAAIGVGLGAALMLLVAGLIVATGGAHVRLNADWSLTSLLSGAWVVLWEELLFRGFVFQRLIDGVGALAAIAVSAGLFAVAHGGGNPGLDGTACVVATVDTALGAVLLGLAYPRTGRLALPIGIHFGWHWAQGSVLGFDVSGAEHAGWLLPELTGRPQWFAGRDFGPEASIFAVLVDATAVLLMRRWKAQSGNGLLAVPASAAA</sequence>
<evidence type="ECO:0000256" key="1">
    <source>
        <dbReference type="SAM" id="Phobius"/>
    </source>
</evidence>
<feature type="transmembrane region" description="Helical" evidence="1">
    <location>
        <begin position="157"/>
        <end position="180"/>
    </location>
</feature>
<dbReference type="Pfam" id="PF02517">
    <property type="entry name" value="Rce1-like"/>
    <property type="match status" value="1"/>
</dbReference>
<evidence type="ECO:0000259" key="2">
    <source>
        <dbReference type="Pfam" id="PF02517"/>
    </source>
</evidence>
<reference evidence="3" key="2">
    <citation type="submission" date="2020-09" db="EMBL/GenBank/DDBJ databases">
        <authorList>
            <person name="Sun Q."/>
            <person name="Kim S."/>
        </authorList>
    </citation>
    <scope>NUCLEOTIDE SEQUENCE</scope>
    <source>
        <strain evidence="3">KCTC 23077</strain>
    </source>
</reference>
<feature type="transmembrane region" description="Helical" evidence="1">
    <location>
        <begin position="30"/>
        <end position="50"/>
    </location>
</feature>
<dbReference type="AlphaFoldDB" id="A0A918T363"/>
<feature type="transmembrane region" description="Helical" evidence="1">
    <location>
        <begin position="102"/>
        <end position="121"/>
    </location>
</feature>
<dbReference type="EMBL" id="BMYD01000004">
    <property type="protein sequence ID" value="GHA86243.1"/>
    <property type="molecule type" value="Genomic_DNA"/>
</dbReference>
<organism evidence="3 4">
    <name type="scientific">Cognatilysobacter bugurensis</name>
    <dbReference type="NCBI Taxonomy" id="543356"/>
    <lineage>
        <taxon>Bacteria</taxon>
        <taxon>Pseudomonadati</taxon>
        <taxon>Pseudomonadota</taxon>
        <taxon>Gammaproteobacteria</taxon>
        <taxon>Lysobacterales</taxon>
        <taxon>Lysobacteraceae</taxon>
        <taxon>Cognatilysobacter</taxon>
    </lineage>
</organism>
<name>A0A918T363_9GAMM</name>
<dbReference type="PANTHER" id="PTHR39430:SF1">
    <property type="entry name" value="PROTEASE"/>
    <property type="match status" value="1"/>
</dbReference>
<accession>A0A918T363</accession>
<feature type="transmembrane region" description="Helical" evidence="1">
    <location>
        <begin position="133"/>
        <end position="151"/>
    </location>
</feature>
<keyword evidence="1" id="KW-0812">Transmembrane</keyword>